<reference evidence="3 4" key="1">
    <citation type="submission" date="2024-05" db="EMBL/GenBank/DDBJ databases">
        <authorList>
            <person name="Wallberg A."/>
        </authorList>
    </citation>
    <scope>NUCLEOTIDE SEQUENCE [LARGE SCALE GENOMIC DNA]</scope>
</reference>
<feature type="compositionally biased region" description="Polar residues" evidence="1">
    <location>
        <begin position="45"/>
        <end position="55"/>
    </location>
</feature>
<organism evidence="3 4">
    <name type="scientific">Meganyctiphanes norvegica</name>
    <name type="common">Northern krill</name>
    <name type="synonym">Thysanopoda norvegica</name>
    <dbReference type="NCBI Taxonomy" id="48144"/>
    <lineage>
        <taxon>Eukaryota</taxon>
        <taxon>Metazoa</taxon>
        <taxon>Ecdysozoa</taxon>
        <taxon>Arthropoda</taxon>
        <taxon>Crustacea</taxon>
        <taxon>Multicrustacea</taxon>
        <taxon>Malacostraca</taxon>
        <taxon>Eumalacostraca</taxon>
        <taxon>Eucarida</taxon>
        <taxon>Euphausiacea</taxon>
        <taxon>Euphausiidae</taxon>
        <taxon>Meganyctiphanes</taxon>
    </lineage>
</organism>
<keyword evidence="2" id="KW-1133">Transmembrane helix</keyword>
<feature type="region of interest" description="Disordered" evidence="1">
    <location>
        <begin position="28"/>
        <end position="55"/>
    </location>
</feature>
<name>A0AAV2RA79_MEGNR</name>
<feature type="transmembrane region" description="Helical" evidence="2">
    <location>
        <begin position="77"/>
        <end position="96"/>
    </location>
</feature>
<dbReference type="EMBL" id="CAXKWB010017471">
    <property type="protein sequence ID" value="CAL4118954.1"/>
    <property type="molecule type" value="Genomic_DNA"/>
</dbReference>
<sequence>MSTLTECDDNSKLEEINGTCIQKRIPPEETCDIEGESQDPGSVVENGSATGKSLSEGDSTLIASVIEEQSGNMLKNYFFSLFGIVLVLFFAHPMWINLLVSSEGVAAQMTYAQNFYLWT</sequence>
<evidence type="ECO:0000313" key="3">
    <source>
        <dbReference type="EMBL" id="CAL4118954.1"/>
    </source>
</evidence>
<proteinExistence type="predicted"/>
<evidence type="ECO:0000256" key="2">
    <source>
        <dbReference type="SAM" id="Phobius"/>
    </source>
</evidence>
<evidence type="ECO:0000313" key="4">
    <source>
        <dbReference type="Proteomes" id="UP001497623"/>
    </source>
</evidence>
<keyword evidence="2" id="KW-0472">Membrane</keyword>
<gene>
    <name evidence="3" type="ORF">MNOR_LOCUS21566</name>
</gene>
<dbReference type="Proteomes" id="UP001497623">
    <property type="component" value="Unassembled WGS sequence"/>
</dbReference>
<evidence type="ECO:0000256" key="1">
    <source>
        <dbReference type="SAM" id="MobiDB-lite"/>
    </source>
</evidence>
<feature type="non-terminal residue" evidence="3">
    <location>
        <position position="119"/>
    </location>
</feature>
<keyword evidence="2" id="KW-0812">Transmembrane</keyword>
<dbReference type="AlphaFoldDB" id="A0AAV2RA79"/>
<protein>
    <submittedName>
        <fullName evidence="3">Uncharacterized protein</fullName>
    </submittedName>
</protein>
<keyword evidence="4" id="KW-1185">Reference proteome</keyword>
<accession>A0AAV2RA79</accession>
<comment type="caution">
    <text evidence="3">The sequence shown here is derived from an EMBL/GenBank/DDBJ whole genome shotgun (WGS) entry which is preliminary data.</text>
</comment>